<name>A0A813VEM4_9BILA</name>
<sequence length="747" mass="85767">MSTPLYDQMNDETNNFDVPQLSAEFLDEILQKFDPNAEISNDLDLLSVLSGSNNGASSDFSPELNLNSCNEDQVDEITAFLSGIPPRSNSLEIIAQPCYTSKLRTLQDNLKEKRRHTLKAKNKNSPFTGPTIRIPKCYFNVDEQYYIGIFLVTVFHEKSNCRYIHPYGLKDVDHEDRNDQQNNAVWFPIGDEDSDDIKSFPGLHIDKKTGQEVKDYGTLHPFDDEYRNSLNNFVPELTSGKKIVHEYNLKKTQLAFTIGRKININDRFPRILDSHLTIYSDEMMEDTEKETVEDTKSTESVAQSNSPPPDCRMYKYAPRSGYTAGNEEVLIFYTKKLENKYGNLLVTFEYDTPNINEQTSFPAIDIEVKGQMVSFKTPIFPYSINEPTPVKIILQQKDRMLETLRYFYVPKSQCSTCQANMMKNPEPFIRNTSNKRTKSSLCQLDDVNDAVVPVCESKTELRQAKSELESHSTLSLSKSVSQSSINTNQTDYNQQLLDKLSGYIATLFTDNDYKPILRFCRPFIQKRPELLHIAIKNNHSDLLSKFIPIAKINILQQKNEFGETVLLHATRLNCIDIVKALLEKEDSDKLLEDINSRGQNVFHILAMNINSEEIFDLLIEHLIKNSINISEKFDHVDDDNHTPLQLAIISNNLSVTRHFLKHFNKTVCKTNDYTGDNLIHLAVRYSNLTMLKLLLDDEKLIVQGVQSNLTRTPLELARLMKHNDMVEYFNEIYSQPEVDENDSSEDD</sequence>
<dbReference type="PANTHER" id="PTHR24198:SF165">
    <property type="entry name" value="ANKYRIN REPEAT-CONTAINING PROTEIN-RELATED"/>
    <property type="match status" value="1"/>
</dbReference>
<accession>A0A813VEM4</accession>
<reference evidence="4" key="1">
    <citation type="submission" date="2021-02" db="EMBL/GenBank/DDBJ databases">
        <authorList>
            <person name="Nowell W R."/>
        </authorList>
    </citation>
    <scope>NUCLEOTIDE SEQUENCE</scope>
</reference>
<feature type="region of interest" description="Disordered" evidence="3">
    <location>
        <begin position="286"/>
        <end position="310"/>
    </location>
</feature>
<organism evidence="4 6">
    <name type="scientific">Rotaria sordida</name>
    <dbReference type="NCBI Taxonomy" id="392033"/>
    <lineage>
        <taxon>Eukaryota</taxon>
        <taxon>Metazoa</taxon>
        <taxon>Spiralia</taxon>
        <taxon>Gnathifera</taxon>
        <taxon>Rotifera</taxon>
        <taxon>Eurotatoria</taxon>
        <taxon>Bdelloidea</taxon>
        <taxon>Philodinida</taxon>
        <taxon>Philodinidae</taxon>
        <taxon>Rotaria</taxon>
    </lineage>
</organism>
<dbReference type="Proteomes" id="UP000663854">
    <property type="component" value="Unassembled WGS sequence"/>
</dbReference>
<dbReference type="EMBL" id="CAJNOL010000350">
    <property type="protein sequence ID" value="CAF1021230.1"/>
    <property type="molecule type" value="Genomic_DNA"/>
</dbReference>
<keyword evidence="1" id="KW-0677">Repeat</keyword>
<dbReference type="Pfam" id="PF12796">
    <property type="entry name" value="Ank_2"/>
    <property type="match status" value="2"/>
</dbReference>
<keyword evidence="7" id="KW-1185">Reference proteome</keyword>
<evidence type="ECO:0000313" key="4">
    <source>
        <dbReference type="EMBL" id="CAF0842276.1"/>
    </source>
</evidence>
<dbReference type="InterPro" id="IPR002110">
    <property type="entry name" value="Ankyrin_rpt"/>
</dbReference>
<keyword evidence="2" id="KW-0040">ANK repeat</keyword>
<evidence type="ECO:0008006" key="8">
    <source>
        <dbReference type="Google" id="ProtNLM"/>
    </source>
</evidence>
<dbReference type="Proteomes" id="UP000663870">
    <property type="component" value="Unassembled WGS sequence"/>
</dbReference>
<dbReference type="SUPFAM" id="SSF48403">
    <property type="entry name" value="Ankyrin repeat"/>
    <property type="match status" value="1"/>
</dbReference>
<dbReference type="PANTHER" id="PTHR24198">
    <property type="entry name" value="ANKYRIN REPEAT AND PROTEIN KINASE DOMAIN-CONTAINING PROTEIN"/>
    <property type="match status" value="1"/>
</dbReference>
<evidence type="ECO:0000313" key="5">
    <source>
        <dbReference type="EMBL" id="CAF1021230.1"/>
    </source>
</evidence>
<proteinExistence type="predicted"/>
<gene>
    <name evidence="5" type="ORF">JXQ802_LOCUS15176</name>
    <name evidence="4" type="ORF">PYM288_LOCUS6629</name>
</gene>
<evidence type="ECO:0000313" key="7">
    <source>
        <dbReference type="Proteomes" id="UP000663870"/>
    </source>
</evidence>
<dbReference type="AlphaFoldDB" id="A0A813VEM4"/>
<protein>
    <recommendedName>
        <fullName evidence="8">Relish</fullName>
    </recommendedName>
</protein>
<evidence type="ECO:0000256" key="3">
    <source>
        <dbReference type="SAM" id="MobiDB-lite"/>
    </source>
</evidence>
<comment type="caution">
    <text evidence="4">The sequence shown here is derived from an EMBL/GenBank/DDBJ whole genome shotgun (WGS) entry which is preliminary data.</text>
</comment>
<dbReference type="InterPro" id="IPR036770">
    <property type="entry name" value="Ankyrin_rpt-contain_sf"/>
</dbReference>
<dbReference type="Gene3D" id="1.25.40.20">
    <property type="entry name" value="Ankyrin repeat-containing domain"/>
    <property type="match status" value="1"/>
</dbReference>
<evidence type="ECO:0000256" key="1">
    <source>
        <dbReference type="ARBA" id="ARBA00022737"/>
    </source>
</evidence>
<evidence type="ECO:0000256" key="2">
    <source>
        <dbReference type="ARBA" id="ARBA00023043"/>
    </source>
</evidence>
<evidence type="ECO:0000313" key="6">
    <source>
        <dbReference type="Proteomes" id="UP000663854"/>
    </source>
</evidence>
<dbReference type="EMBL" id="CAJNOH010000074">
    <property type="protein sequence ID" value="CAF0842276.1"/>
    <property type="molecule type" value="Genomic_DNA"/>
</dbReference>
<dbReference type="SMART" id="SM00248">
    <property type="entry name" value="ANK"/>
    <property type="match status" value="6"/>
</dbReference>